<dbReference type="InterPro" id="IPR002035">
    <property type="entry name" value="VWF_A"/>
</dbReference>
<dbReference type="EMBL" id="BLKX01000001">
    <property type="protein sequence ID" value="GFG77245.1"/>
    <property type="molecule type" value="Genomic_DNA"/>
</dbReference>
<evidence type="ECO:0000313" key="4">
    <source>
        <dbReference type="EMBL" id="GFG77245.1"/>
    </source>
</evidence>
<reference evidence="4 5" key="1">
    <citation type="journal article" date="2019" name="Emerg. Microbes Infect.">
        <title>Comprehensive subspecies identification of 175 nontuberculous mycobacteria species based on 7547 genomic profiles.</title>
        <authorList>
            <person name="Matsumoto Y."/>
            <person name="Kinjo T."/>
            <person name="Motooka D."/>
            <person name="Nabeya D."/>
            <person name="Jung N."/>
            <person name="Uechi K."/>
            <person name="Horii T."/>
            <person name="Iida T."/>
            <person name="Fujita J."/>
            <person name="Nakamura S."/>
        </authorList>
    </citation>
    <scope>NUCLEOTIDE SEQUENCE [LARGE SCALE GENOMIC DNA]</scope>
    <source>
        <strain evidence="4 5">JCM 18565</strain>
    </source>
</reference>
<dbReference type="RefSeq" id="WP_120791702.1">
    <property type="nucleotide sequence ID" value="NZ_BLKX01000001.1"/>
</dbReference>
<name>A0ABQ1BYK7_9MYCO</name>
<organism evidence="4 5">
    <name type="scientific">Mycobacterium paragordonae</name>
    <dbReference type="NCBI Taxonomy" id="1389713"/>
    <lineage>
        <taxon>Bacteria</taxon>
        <taxon>Bacillati</taxon>
        <taxon>Actinomycetota</taxon>
        <taxon>Actinomycetes</taxon>
        <taxon>Mycobacteriales</taxon>
        <taxon>Mycobacteriaceae</taxon>
        <taxon>Mycobacterium</taxon>
    </lineage>
</organism>
<dbReference type="PROSITE" id="PS50234">
    <property type="entry name" value="VWFA"/>
    <property type="match status" value="1"/>
</dbReference>
<dbReference type="Gene3D" id="3.40.50.410">
    <property type="entry name" value="von Willebrand factor, type A domain"/>
    <property type="match status" value="1"/>
</dbReference>
<sequence length="866" mass="89473">MMRAPVFDDVVVSQPSVDPGFGYVAVAGGALPLEEIWLRADIAGLACLVELRATFYNSAPGPLEATYVFPLPELAAVSSLQIRTGTTVIDGWLMERAEARDRYAASRLHRDKAVILEQEREDLVTIRVGTLAPGERVTVRLLLSMRLSYCDGEFFFRFPLVAAPRYIPGAPLAGGQVGAGTSADTHLVPDASRVSPPIQPGSSARLSVLVSIAPGAYRVDEVGCTLRTRILTTEADRMMRIEVLPGQPLDRDLVLRIRAAAHTLPSLSLLTSADGGGSEGTFALTVLPPAVDQMPSGARDVVVVVDASAVMSGWRRSAARRAAAHLVNCLGPSDRFSVLVFADAVSNPGWAGLVPATERNRFRAIEHVIAGKALGNPDLLPALHTASGLLDDPGRPSFLVVITGGQVGNEDQITSSFTLKNGVVRVHTIGIGGAVNTGLLRRLAGAGRGEMLIAETEDSLDTVLPTLPRLLGPAFLTNLSLAGEGLQLLTNTVSPSRPPDVYPGIATVITGRFRGSAAGSVAVSGTGIEGQPWASRVAAAPVEGGAVTQGWARAFLADLQHRYLRCRIEDAAGLEQLIVSTSLRFGVLTRFTAFVAVSNAPARAANAPREVIQSVELPADWADAGPDLSPYAIEYARIVASTRDPASGPAVPRPHVASRAAPPTAPGTSAPPPMPASPPPMAAPPMAAPPMAPPPMAAPPMAAPPMSAPPPPPAAPRSGSRAGRYIGAGVGAAVIAAGVSVVGVVATQTTTSTAPAPNHSVTATPTPPPTTTASGVDPGSGARLDVTISPQGSGCLIGAHVAGIPAGRTVRLVVVGKDGTPHQIAEWITDGSDTNRTAATSLRINEIGSVAVQDPSGRSYVTVAIR</sequence>
<feature type="compositionally biased region" description="Pro residues" evidence="1">
    <location>
        <begin position="663"/>
        <end position="681"/>
    </location>
</feature>
<dbReference type="Pfam" id="PF13768">
    <property type="entry name" value="VWA_3"/>
    <property type="match status" value="1"/>
</dbReference>
<proteinExistence type="predicted"/>
<protein>
    <recommendedName>
        <fullName evidence="6">VWA domain-containing protein</fullName>
    </recommendedName>
</protein>
<dbReference type="PANTHER" id="PTHR45737:SF6">
    <property type="entry name" value="VON WILLEBRAND FACTOR A DOMAIN-CONTAINING PROTEIN 5A"/>
    <property type="match status" value="1"/>
</dbReference>
<evidence type="ECO:0000256" key="1">
    <source>
        <dbReference type="SAM" id="MobiDB-lite"/>
    </source>
</evidence>
<feature type="domain" description="VIT" evidence="3">
    <location>
        <begin position="17"/>
        <end position="145"/>
    </location>
</feature>
<evidence type="ECO:0000259" key="3">
    <source>
        <dbReference type="PROSITE" id="PS51468"/>
    </source>
</evidence>
<evidence type="ECO:0000259" key="2">
    <source>
        <dbReference type="PROSITE" id="PS50234"/>
    </source>
</evidence>
<dbReference type="PANTHER" id="PTHR45737">
    <property type="entry name" value="VON WILLEBRAND FACTOR A DOMAIN-CONTAINING PROTEIN 5A"/>
    <property type="match status" value="1"/>
</dbReference>
<keyword evidence="5" id="KW-1185">Reference proteome</keyword>
<evidence type="ECO:0000313" key="5">
    <source>
        <dbReference type="Proteomes" id="UP000465240"/>
    </source>
</evidence>
<dbReference type="InterPro" id="IPR013694">
    <property type="entry name" value="VIT"/>
</dbReference>
<comment type="caution">
    <text evidence="4">The sequence shown here is derived from an EMBL/GenBank/DDBJ whole genome shotgun (WGS) entry which is preliminary data.</text>
</comment>
<dbReference type="InterPro" id="IPR036465">
    <property type="entry name" value="vWFA_dom_sf"/>
</dbReference>
<dbReference type="SMART" id="SM00327">
    <property type="entry name" value="VWA"/>
    <property type="match status" value="1"/>
</dbReference>
<evidence type="ECO:0008006" key="6">
    <source>
        <dbReference type="Google" id="ProtNLM"/>
    </source>
</evidence>
<dbReference type="PROSITE" id="PS51468">
    <property type="entry name" value="VIT"/>
    <property type="match status" value="1"/>
</dbReference>
<feature type="domain" description="VWFA" evidence="2">
    <location>
        <begin position="300"/>
        <end position="467"/>
    </location>
</feature>
<dbReference type="SUPFAM" id="SSF53300">
    <property type="entry name" value="vWA-like"/>
    <property type="match status" value="1"/>
</dbReference>
<feature type="region of interest" description="Disordered" evidence="1">
    <location>
        <begin position="644"/>
        <end position="681"/>
    </location>
</feature>
<accession>A0ABQ1BYK7</accession>
<gene>
    <name evidence="4" type="ORF">MPRG_05210</name>
</gene>
<dbReference type="Proteomes" id="UP000465240">
    <property type="component" value="Unassembled WGS sequence"/>
</dbReference>
<dbReference type="Pfam" id="PF08487">
    <property type="entry name" value="VIT"/>
    <property type="match status" value="1"/>
</dbReference>
<feature type="region of interest" description="Disordered" evidence="1">
    <location>
        <begin position="751"/>
        <end position="779"/>
    </location>
</feature>